<accession>A0A0F9ACS8</accession>
<dbReference type="InterPro" id="IPR029058">
    <property type="entry name" value="AB_hydrolase_fold"/>
</dbReference>
<sequence>FQALRTPGVGEKMIMEQNMFVEQMLPGAVIRKLSDEEMDRYGDVVFEATKRYGMALREVNTIATFVATNSLRSRKGIEEWSDALAALQVFTKSNEDTVTSFGDIAINLLQLSGKEAKKFGFALGAVGKISRMAFGEVVDRLETHKDLIAEAVGNEKKMAVMVAISASKLKLLGLNTAEADEFIKSIATRTTKWGGNIADLYQRDLPAAIDKVIQYTKELEITDKNIKDVSEHHGVSLVTFSKVRRAISQNIRGWDKFNKVMDTSTQDIIDHMRETEGLGDLWDRVWGKVQAVFTSWGSGVAKWLDGPLRRLGSWLDDTLTKLSDAKKWGDAVNVMKNAWKEVSNWWKDEFYPGIKDDWNDLKKWLKETALPAMGDIIIDLLGPIGEKAGEALFKGMENWAARGGKHVVGGAAEAIFPGITRGTALEPKYIRQEREGKREVKEMKEKLRAAQPPPRTVKQIVAESKEWMA</sequence>
<protein>
    <recommendedName>
        <fullName evidence="2">Phage tail tape measure protein domain-containing protein</fullName>
    </recommendedName>
</protein>
<dbReference type="AlphaFoldDB" id="A0A0F9ACS8"/>
<gene>
    <name evidence="1" type="ORF">LCGC14_2586610</name>
</gene>
<name>A0A0F9ACS8_9ZZZZ</name>
<evidence type="ECO:0000313" key="1">
    <source>
        <dbReference type="EMBL" id="KKL07379.1"/>
    </source>
</evidence>
<organism evidence="1">
    <name type="scientific">marine sediment metagenome</name>
    <dbReference type="NCBI Taxonomy" id="412755"/>
    <lineage>
        <taxon>unclassified sequences</taxon>
        <taxon>metagenomes</taxon>
        <taxon>ecological metagenomes</taxon>
    </lineage>
</organism>
<dbReference type="Gene3D" id="3.40.50.1820">
    <property type="entry name" value="alpha/beta hydrolase"/>
    <property type="match status" value="1"/>
</dbReference>
<feature type="non-terminal residue" evidence="1">
    <location>
        <position position="469"/>
    </location>
</feature>
<reference evidence="1" key="1">
    <citation type="journal article" date="2015" name="Nature">
        <title>Complex archaea that bridge the gap between prokaryotes and eukaryotes.</title>
        <authorList>
            <person name="Spang A."/>
            <person name="Saw J.H."/>
            <person name="Jorgensen S.L."/>
            <person name="Zaremba-Niedzwiedzka K."/>
            <person name="Martijn J."/>
            <person name="Lind A.E."/>
            <person name="van Eijk R."/>
            <person name="Schleper C."/>
            <person name="Guy L."/>
            <person name="Ettema T.J."/>
        </authorList>
    </citation>
    <scope>NUCLEOTIDE SEQUENCE</scope>
</reference>
<feature type="non-terminal residue" evidence="1">
    <location>
        <position position="1"/>
    </location>
</feature>
<evidence type="ECO:0008006" key="2">
    <source>
        <dbReference type="Google" id="ProtNLM"/>
    </source>
</evidence>
<comment type="caution">
    <text evidence="1">The sequence shown here is derived from an EMBL/GenBank/DDBJ whole genome shotgun (WGS) entry which is preliminary data.</text>
</comment>
<proteinExistence type="predicted"/>
<dbReference type="EMBL" id="LAZR01043316">
    <property type="protein sequence ID" value="KKL07379.1"/>
    <property type="molecule type" value="Genomic_DNA"/>
</dbReference>